<dbReference type="GO" id="GO:0004674">
    <property type="term" value="F:protein serine/threonine kinase activity"/>
    <property type="evidence" value="ECO:0007669"/>
    <property type="project" value="TreeGrafter"/>
</dbReference>
<dbReference type="EMBL" id="LBDA02000058">
    <property type="protein sequence ID" value="OIK24719.1"/>
    <property type="molecule type" value="Genomic_DNA"/>
</dbReference>
<dbReference type="RefSeq" id="WP_063888353.1">
    <property type="nucleotide sequence ID" value="NZ_LBDA02000058.1"/>
</dbReference>
<evidence type="ECO:0000313" key="3">
    <source>
        <dbReference type="EMBL" id="OIK24719.1"/>
    </source>
</evidence>
<dbReference type="Pfam" id="PF00069">
    <property type="entry name" value="Pkinase"/>
    <property type="match status" value="1"/>
</dbReference>
<comment type="caution">
    <text evidence="3">The sequence shown here is derived from an EMBL/GenBank/DDBJ whole genome shotgun (WGS) entry which is preliminary data.</text>
</comment>
<dbReference type="GO" id="GO:0005737">
    <property type="term" value="C:cytoplasm"/>
    <property type="evidence" value="ECO:0007669"/>
    <property type="project" value="TreeGrafter"/>
</dbReference>
<keyword evidence="4" id="KW-1185">Reference proteome</keyword>
<dbReference type="PROSITE" id="PS00108">
    <property type="entry name" value="PROTEIN_KINASE_ST"/>
    <property type="match status" value="1"/>
</dbReference>
<feature type="region of interest" description="Disordered" evidence="1">
    <location>
        <begin position="275"/>
        <end position="413"/>
    </location>
</feature>
<dbReference type="SUPFAM" id="SSF56112">
    <property type="entry name" value="Protein kinase-like (PK-like)"/>
    <property type="match status" value="1"/>
</dbReference>
<evidence type="ECO:0000259" key="2">
    <source>
        <dbReference type="PROSITE" id="PS50011"/>
    </source>
</evidence>
<sequence>MKLGDIVGGYRITTQPTNAGGGKCMWAFAEKDGERGGEEYFVKQFLAPKLPRPGGGGSERSRLARLRLCEEFEERHRSIMGRLKPDVHGAGHLVLATDFFAHGSTYYKVTARIDTSTLEKPQLLEPRHKAVLLKTLAVSLNLLHGIDIVHGDLKPANVLVQRYGGNSFHVAKLIDFDDSYLSGSPPGRDDIAGDSLYGAPEWRGYVQGDESVQPRQLTTAVDIFALGLMTHHYLTGSLPRYDDRFGSPADAVNARADLRLDPRLTDPMQNLLRRMLSRAPSSRPRASGVISALKDPNVCALQHRRPGTADGTSGSTSRGSTGSGRPDAAAAPRADGAPDGPPRTSRLRTNVPGPTRPRTTTDKPSAGPPAGDATRVSRVRINLGDRRGAGPRTKPTGTARPLDTRNDQEDTTT</sequence>
<accession>A0A1J4PXL6</accession>
<dbReference type="InterPro" id="IPR000719">
    <property type="entry name" value="Prot_kinase_dom"/>
</dbReference>
<dbReference type="InterPro" id="IPR011009">
    <property type="entry name" value="Kinase-like_dom_sf"/>
</dbReference>
<dbReference type="AlphaFoldDB" id="A0A1J4PXL6"/>
<dbReference type="SMART" id="SM00220">
    <property type="entry name" value="S_TKc"/>
    <property type="match status" value="1"/>
</dbReference>
<name>A0A1J4PXL6_9ACTN</name>
<evidence type="ECO:0000256" key="1">
    <source>
        <dbReference type="SAM" id="MobiDB-lite"/>
    </source>
</evidence>
<dbReference type="Proteomes" id="UP000034838">
    <property type="component" value="Unassembled WGS sequence"/>
</dbReference>
<dbReference type="Gene3D" id="1.10.510.10">
    <property type="entry name" value="Transferase(Phosphotransferase) domain 1"/>
    <property type="match status" value="1"/>
</dbReference>
<dbReference type="PANTHER" id="PTHR44167">
    <property type="entry name" value="OVARIAN-SPECIFIC SERINE/THREONINE-PROTEIN KINASE LOK-RELATED"/>
    <property type="match status" value="1"/>
</dbReference>
<feature type="compositionally biased region" description="Basic and acidic residues" evidence="1">
    <location>
        <begin position="402"/>
        <end position="413"/>
    </location>
</feature>
<feature type="compositionally biased region" description="Low complexity" evidence="1">
    <location>
        <begin position="311"/>
        <end position="338"/>
    </location>
</feature>
<dbReference type="InterPro" id="IPR008271">
    <property type="entry name" value="Ser/Thr_kinase_AS"/>
</dbReference>
<dbReference type="GO" id="GO:0005524">
    <property type="term" value="F:ATP binding"/>
    <property type="evidence" value="ECO:0007669"/>
    <property type="project" value="InterPro"/>
</dbReference>
<organism evidence="3 4">
    <name type="scientific">Streptomyces malaysiense</name>
    <dbReference type="NCBI Taxonomy" id="1428626"/>
    <lineage>
        <taxon>Bacteria</taxon>
        <taxon>Bacillati</taxon>
        <taxon>Actinomycetota</taxon>
        <taxon>Actinomycetes</taxon>
        <taxon>Kitasatosporales</taxon>
        <taxon>Streptomycetaceae</taxon>
        <taxon>Streptomyces</taxon>
    </lineage>
</organism>
<feature type="compositionally biased region" description="Low complexity" evidence="1">
    <location>
        <begin position="275"/>
        <end position="287"/>
    </location>
</feature>
<proteinExistence type="predicted"/>
<evidence type="ECO:0000313" key="4">
    <source>
        <dbReference type="Proteomes" id="UP000034838"/>
    </source>
</evidence>
<feature type="domain" description="Protein kinase" evidence="2">
    <location>
        <begin position="1"/>
        <end position="298"/>
    </location>
</feature>
<dbReference type="PROSITE" id="PS50011">
    <property type="entry name" value="PROTEIN_KINASE_DOM"/>
    <property type="match status" value="1"/>
</dbReference>
<protein>
    <recommendedName>
        <fullName evidence="2">Protein kinase domain-containing protein</fullName>
    </recommendedName>
</protein>
<gene>
    <name evidence="3" type="ORF">VT52_025390</name>
</gene>
<reference evidence="3" key="1">
    <citation type="submission" date="2016-10" db="EMBL/GenBank/DDBJ databases">
        <title>Genome sequence of Streptomyces malaysiense MUSC 136.</title>
        <authorList>
            <person name="Lee L.-H."/>
            <person name="Ser H.-L."/>
        </authorList>
    </citation>
    <scope>NUCLEOTIDE SEQUENCE [LARGE SCALE GENOMIC DNA]</scope>
    <source>
        <strain evidence="3">MUSC 136</strain>
    </source>
</reference>
<dbReference type="PANTHER" id="PTHR44167:SF24">
    <property type="entry name" value="SERINE_THREONINE-PROTEIN KINASE CHK2"/>
    <property type="match status" value="1"/>
</dbReference>